<evidence type="ECO:0000259" key="2">
    <source>
        <dbReference type="PROSITE" id="PS50887"/>
    </source>
</evidence>
<feature type="transmembrane region" description="Helical" evidence="1">
    <location>
        <begin position="99"/>
        <end position="122"/>
    </location>
</feature>
<protein>
    <recommendedName>
        <fullName evidence="2">GGDEF domain-containing protein</fullName>
    </recommendedName>
</protein>
<keyword evidence="4" id="KW-1185">Reference proteome</keyword>
<dbReference type="GO" id="GO:0052621">
    <property type="term" value="F:diguanylate cyclase activity"/>
    <property type="evidence" value="ECO:0007669"/>
    <property type="project" value="TreeGrafter"/>
</dbReference>
<dbReference type="EMBL" id="AP022563">
    <property type="protein sequence ID" value="BBX20467.1"/>
    <property type="molecule type" value="Genomic_DNA"/>
</dbReference>
<name>A0A7I7K8Y5_9MYCO</name>
<dbReference type="PANTHER" id="PTHR45138">
    <property type="entry name" value="REGULATORY COMPONENTS OF SENSORY TRANSDUCTION SYSTEM"/>
    <property type="match status" value="1"/>
</dbReference>
<dbReference type="AlphaFoldDB" id="A0A7I7K8Y5"/>
<dbReference type="CDD" id="cd01949">
    <property type="entry name" value="GGDEF"/>
    <property type="match status" value="1"/>
</dbReference>
<dbReference type="InterPro" id="IPR000160">
    <property type="entry name" value="GGDEF_dom"/>
</dbReference>
<evidence type="ECO:0000313" key="4">
    <source>
        <dbReference type="Proteomes" id="UP000467006"/>
    </source>
</evidence>
<dbReference type="InterPro" id="IPR050469">
    <property type="entry name" value="Diguanylate_Cyclase"/>
</dbReference>
<keyword evidence="1" id="KW-0472">Membrane</keyword>
<dbReference type="SUPFAM" id="SSF55073">
    <property type="entry name" value="Nucleotide cyclase"/>
    <property type="match status" value="1"/>
</dbReference>
<dbReference type="SMART" id="SM00267">
    <property type="entry name" value="GGDEF"/>
    <property type="match status" value="1"/>
</dbReference>
<evidence type="ECO:0000313" key="3">
    <source>
        <dbReference type="EMBL" id="BBX20467.1"/>
    </source>
</evidence>
<dbReference type="InterPro" id="IPR029787">
    <property type="entry name" value="Nucleotide_cyclase"/>
</dbReference>
<dbReference type="KEGG" id="mdu:MDUV_53270"/>
<dbReference type="NCBIfam" id="TIGR00254">
    <property type="entry name" value="GGDEF"/>
    <property type="match status" value="1"/>
</dbReference>
<proteinExistence type="predicted"/>
<dbReference type="PROSITE" id="PS50887">
    <property type="entry name" value="GGDEF"/>
    <property type="match status" value="1"/>
</dbReference>
<dbReference type="Gene3D" id="3.30.70.270">
    <property type="match status" value="1"/>
</dbReference>
<feature type="transmembrane region" description="Helical" evidence="1">
    <location>
        <begin position="73"/>
        <end position="93"/>
    </location>
</feature>
<dbReference type="Pfam" id="PF00990">
    <property type="entry name" value="GGDEF"/>
    <property type="match status" value="1"/>
</dbReference>
<dbReference type="GO" id="GO:0005886">
    <property type="term" value="C:plasma membrane"/>
    <property type="evidence" value="ECO:0007669"/>
    <property type="project" value="TreeGrafter"/>
</dbReference>
<keyword evidence="1" id="KW-1133">Transmembrane helix</keyword>
<dbReference type="InterPro" id="IPR043128">
    <property type="entry name" value="Rev_trsase/Diguanyl_cyclase"/>
</dbReference>
<reference evidence="3 4" key="1">
    <citation type="journal article" date="2019" name="Emerg. Microbes Infect.">
        <title>Comprehensive subspecies identification of 175 nontuberculous mycobacteria species based on 7547 genomic profiles.</title>
        <authorList>
            <person name="Matsumoto Y."/>
            <person name="Kinjo T."/>
            <person name="Motooka D."/>
            <person name="Nabeya D."/>
            <person name="Jung N."/>
            <person name="Uechi K."/>
            <person name="Horii T."/>
            <person name="Iida T."/>
            <person name="Fujita J."/>
            <person name="Nakamura S."/>
        </authorList>
    </citation>
    <scope>NUCLEOTIDE SEQUENCE [LARGE SCALE GENOMIC DNA]</scope>
    <source>
        <strain evidence="3 4">JCM 6396</strain>
    </source>
</reference>
<gene>
    <name evidence="3" type="ORF">MDUV_53270</name>
</gene>
<evidence type="ECO:0000256" key="1">
    <source>
        <dbReference type="SAM" id="Phobius"/>
    </source>
</evidence>
<dbReference type="GO" id="GO:0043709">
    <property type="term" value="P:cell adhesion involved in single-species biofilm formation"/>
    <property type="evidence" value="ECO:0007669"/>
    <property type="project" value="TreeGrafter"/>
</dbReference>
<dbReference type="Proteomes" id="UP000467006">
    <property type="component" value="Chromosome"/>
</dbReference>
<dbReference type="GO" id="GO:1902201">
    <property type="term" value="P:negative regulation of bacterial-type flagellum-dependent cell motility"/>
    <property type="evidence" value="ECO:0007669"/>
    <property type="project" value="TreeGrafter"/>
</dbReference>
<sequence>MMWFAFGGGLVGAALWVWRWPSRTQSVTFAALTSASIAAICLAYPDPLAALLGCVAFATNGAYLAFFHSTRLVLANFAVAALVGGGRALSMAADGRTALAAVDLFLVLQINIVMPLAIQVLLRALQGDLIHADLDPLTGLLNRRAFRRQTLDLIARRYDGDRYLIVALVDLDDFKSLNDTHGHLAGDRALVEVAAALRATTSPTAVIARSGGEEFLIADVAPSHRLTSAYQDICDAVAALTARVTASVGTVYTALDAPRRRAMESAVDHLVAAADLAMYTAKRKGGNQCHHFGAWPAPGTTT</sequence>
<keyword evidence="1" id="KW-0812">Transmembrane</keyword>
<organism evidence="3 4">
    <name type="scientific">Mycolicibacterium duvalii</name>
    <dbReference type="NCBI Taxonomy" id="39688"/>
    <lineage>
        <taxon>Bacteria</taxon>
        <taxon>Bacillati</taxon>
        <taxon>Actinomycetota</taxon>
        <taxon>Actinomycetes</taxon>
        <taxon>Mycobacteriales</taxon>
        <taxon>Mycobacteriaceae</taxon>
        <taxon>Mycolicibacterium</taxon>
    </lineage>
</organism>
<accession>A0A7I7K8Y5</accession>
<dbReference type="PANTHER" id="PTHR45138:SF9">
    <property type="entry name" value="DIGUANYLATE CYCLASE DGCM-RELATED"/>
    <property type="match status" value="1"/>
</dbReference>
<feature type="domain" description="GGDEF" evidence="2">
    <location>
        <begin position="162"/>
        <end position="294"/>
    </location>
</feature>